<evidence type="ECO:0000256" key="9">
    <source>
        <dbReference type="ARBA" id="ARBA00023182"/>
    </source>
</evidence>
<dbReference type="InterPro" id="IPR013783">
    <property type="entry name" value="Ig-like_fold"/>
</dbReference>
<dbReference type="InterPro" id="IPR011162">
    <property type="entry name" value="MHC_I/II-like_Ag-recog"/>
</dbReference>
<sequence>MVSAGIAGAGCTGALIVIIALRVNKAHCTEPPEHFLLQENHECHYVNGTQQARYVERVIWGQQEICYYDSDVGYYVARTEEGQWIAEYRNRLEYLSFLWASVEKFCSYSYRRFKSVAMDRKVKPKIKIYPMKTESSHTPNLLVCSVTRFYPSGIRVKWLKNGQEHTGNVVSSELLPNGDWTFQMHVKLKMVPRRGDVYACQVDHISLQTPMTLQWEVQTYSAKSKMIAGIVSLVLGLMLIMVGLVLYLKNGEGCPWPAAAQSWDADMRSGISTTHLLEDCS</sequence>
<dbReference type="PROSITE" id="PS00290">
    <property type="entry name" value="IG_MHC"/>
    <property type="match status" value="1"/>
</dbReference>
<feature type="domain" description="Ig-like" evidence="11">
    <location>
        <begin position="124"/>
        <end position="212"/>
    </location>
</feature>
<evidence type="ECO:0000256" key="3">
    <source>
        <dbReference type="ARBA" id="ARBA00022859"/>
    </source>
</evidence>
<dbReference type="GO" id="GO:0002504">
    <property type="term" value="P:antigen processing and presentation of peptide or polysaccharide antigen via MHC class II"/>
    <property type="evidence" value="ECO:0007669"/>
    <property type="project" value="UniProtKB-KW"/>
</dbReference>
<dbReference type="PANTHER" id="PTHR19944:SF99">
    <property type="entry name" value="HLA CLASS II HISTOCOMPATIBILITY ANTIGEN, DRB1 BETA CHAIN"/>
    <property type="match status" value="1"/>
</dbReference>
<comment type="caution">
    <text evidence="12">The sequence shown here is derived from an EMBL/GenBank/DDBJ whole genome shotgun (WGS) entry which is preliminary data.</text>
</comment>
<evidence type="ECO:0000313" key="13">
    <source>
        <dbReference type="Proteomes" id="UP000050525"/>
    </source>
</evidence>
<dbReference type="Gene3D" id="3.10.320.10">
    <property type="entry name" value="Class II Histocompatibility Antigen, M Beta Chain, Chain B, domain 1"/>
    <property type="match status" value="1"/>
</dbReference>
<dbReference type="AlphaFoldDB" id="A0A151N4Y5"/>
<dbReference type="GO" id="GO:0042613">
    <property type="term" value="C:MHC class II protein complex"/>
    <property type="evidence" value="ECO:0007669"/>
    <property type="project" value="UniProtKB-KW"/>
</dbReference>
<dbReference type="SMART" id="SM00407">
    <property type="entry name" value="IGc1"/>
    <property type="match status" value="1"/>
</dbReference>
<dbReference type="InterPro" id="IPR014745">
    <property type="entry name" value="MHC_II_a/b_N"/>
</dbReference>
<dbReference type="FunFam" id="2.60.40.10:FF:000116">
    <property type="entry name" value="HLA class II histocompatibility antigen, DRB1-1 beta chain"/>
    <property type="match status" value="1"/>
</dbReference>
<keyword evidence="2 10" id="KW-0812">Transmembrane</keyword>
<keyword evidence="7" id="KW-1015">Disulfide bond</keyword>
<dbReference type="PROSITE" id="PS50835">
    <property type="entry name" value="IG_LIKE"/>
    <property type="match status" value="1"/>
</dbReference>
<dbReference type="InterPro" id="IPR036179">
    <property type="entry name" value="Ig-like_dom_sf"/>
</dbReference>
<dbReference type="GO" id="GO:0002250">
    <property type="term" value="P:adaptive immune response"/>
    <property type="evidence" value="ECO:0007669"/>
    <property type="project" value="UniProtKB-KW"/>
</dbReference>
<evidence type="ECO:0000256" key="4">
    <source>
        <dbReference type="ARBA" id="ARBA00022989"/>
    </source>
</evidence>
<keyword evidence="13" id="KW-1185">Reference proteome</keyword>
<keyword evidence="8" id="KW-0325">Glycoprotein</keyword>
<keyword evidence="6 10" id="KW-0472">Membrane</keyword>
<dbReference type="OrthoDB" id="9940220at2759"/>
<comment type="subcellular location">
    <subcellularLocation>
        <location evidence="1">Membrane</location>
        <topology evidence="1">Single-pass type I membrane protein</topology>
    </subcellularLocation>
</comment>
<dbReference type="Proteomes" id="UP000050525">
    <property type="component" value="Unassembled WGS sequence"/>
</dbReference>
<dbReference type="InterPro" id="IPR050160">
    <property type="entry name" value="MHC/Immunoglobulin"/>
</dbReference>
<dbReference type="STRING" id="8496.A0A151N4Y5"/>
<reference evidence="12 13" key="1">
    <citation type="journal article" date="2012" name="Genome Biol.">
        <title>Sequencing three crocodilian genomes to illuminate the evolution of archosaurs and amniotes.</title>
        <authorList>
            <person name="St John J.A."/>
            <person name="Braun E.L."/>
            <person name="Isberg S.R."/>
            <person name="Miles L.G."/>
            <person name="Chong A.Y."/>
            <person name="Gongora J."/>
            <person name="Dalzell P."/>
            <person name="Moran C."/>
            <person name="Bed'hom B."/>
            <person name="Abzhanov A."/>
            <person name="Burgess S.C."/>
            <person name="Cooksey A.M."/>
            <person name="Castoe T.A."/>
            <person name="Crawford N.G."/>
            <person name="Densmore L.D."/>
            <person name="Drew J.C."/>
            <person name="Edwards S.V."/>
            <person name="Faircloth B.C."/>
            <person name="Fujita M.K."/>
            <person name="Greenwold M.J."/>
            <person name="Hoffmann F.G."/>
            <person name="Howard J.M."/>
            <person name="Iguchi T."/>
            <person name="Janes D.E."/>
            <person name="Khan S.Y."/>
            <person name="Kohno S."/>
            <person name="de Koning A.J."/>
            <person name="Lance S.L."/>
            <person name="McCarthy F.M."/>
            <person name="McCormack J.E."/>
            <person name="Merchant M.E."/>
            <person name="Peterson D.G."/>
            <person name="Pollock D.D."/>
            <person name="Pourmand N."/>
            <person name="Raney B.J."/>
            <person name="Roessler K.A."/>
            <person name="Sanford J.R."/>
            <person name="Sawyer R.H."/>
            <person name="Schmidt C.J."/>
            <person name="Triplett E.W."/>
            <person name="Tuberville T.D."/>
            <person name="Venegas-Anaya M."/>
            <person name="Howard J.T."/>
            <person name="Jarvis E.D."/>
            <person name="Guillette L.J.Jr."/>
            <person name="Glenn T.C."/>
            <person name="Green R.E."/>
            <person name="Ray D.A."/>
        </authorList>
    </citation>
    <scope>NUCLEOTIDE SEQUENCE [LARGE SCALE GENOMIC DNA]</scope>
    <source>
        <strain evidence="12">KSC_2009_1</strain>
    </source>
</reference>
<evidence type="ECO:0000256" key="8">
    <source>
        <dbReference type="ARBA" id="ARBA00023180"/>
    </source>
</evidence>
<dbReference type="InterPro" id="IPR003006">
    <property type="entry name" value="Ig/MHC_CS"/>
</dbReference>
<organism evidence="12 13">
    <name type="scientific">Alligator mississippiensis</name>
    <name type="common">American alligator</name>
    <dbReference type="NCBI Taxonomy" id="8496"/>
    <lineage>
        <taxon>Eukaryota</taxon>
        <taxon>Metazoa</taxon>
        <taxon>Chordata</taxon>
        <taxon>Craniata</taxon>
        <taxon>Vertebrata</taxon>
        <taxon>Euteleostomi</taxon>
        <taxon>Archelosauria</taxon>
        <taxon>Archosauria</taxon>
        <taxon>Crocodylia</taxon>
        <taxon>Alligatoridae</taxon>
        <taxon>Alligatorinae</taxon>
        <taxon>Alligator</taxon>
    </lineage>
</organism>
<keyword evidence="4 10" id="KW-1133">Transmembrane helix</keyword>
<keyword evidence="9" id="KW-0491">MHC II</keyword>
<dbReference type="eggNOG" id="ENOG502RYBQ">
    <property type="taxonomic scope" value="Eukaryota"/>
</dbReference>
<evidence type="ECO:0000256" key="10">
    <source>
        <dbReference type="SAM" id="Phobius"/>
    </source>
</evidence>
<dbReference type="InterPro" id="IPR000353">
    <property type="entry name" value="MHC_II_b_N"/>
</dbReference>
<feature type="transmembrane region" description="Helical" evidence="10">
    <location>
        <begin position="227"/>
        <end position="248"/>
    </location>
</feature>
<proteinExistence type="predicted"/>
<dbReference type="EMBL" id="AKHW03004037">
    <property type="protein sequence ID" value="KYO31858.1"/>
    <property type="molecule type" value="Genomic_DNA"/>
</dbReference>
<name>A0A151N4Y5_ALLMI</name>
<dbReference type="CDD" id="cd05766">
    <property type="entry name" value="IgC1_MHC_II_beta"/>
    <property type="match status" value="1"/>
</dbReference>
<dbReference type="Pfam" id="PF00969">
    <property type="entry name" value="MHC_II_beta"/>
    <property type="match status" value="1"/>
</dbReference>
<dbReference type="SUPFAM" id="SSF54452">
    <property type="entry name" value="MHC antigen-recognition domain"/>
    <property type="match status" value="1"/>
</dbReference>
<dbReference type="Pfam" id="PF07654">
    <property type="entry name" value="C1-set"/>
    <property type="match status" value="1"/>
</dbReference>
<gene>
    <name evidence="12" type="ORF">Y1Q_0003423</name>
</gene>
<dbReference type="PANTHER" id="PTHR19944">
    <property type="entry name" value="MHC CLASS II-RELATED"/>
    <property type="match status" value="1"/>
</dbReference>
<dbReference type="InterPro" id="IPR007110">
    <property type="entry name" value="Ig-like_dom"/>
</dbReference>
<evidence type="ECO:0000256" key="6">
    <source>
        <dbReference type="ARBA" id="ARBA00023136"/>
    </source>
</evidence>
<dbReference type="KEGG" id="amj:102576197"/>
<accession>A0A151N4Y5</accession>
<keyword evidence="5" id="KW-1064">Adaptive immunity</keyword>
<evidence type="ECO:0000256" key="2">
    <source>
        <dbReference type="ARBA" id="ARBA00022692"/>
    </source>
</evidence>
<dbReference type="SUPFAM" id="SSF48726">
    <property type="entry name" value="Immunoglobulin"/>
    <property type="match status" value="1"/>
</dbReference>
<dbReference type="Gene3D" id="2.60.40.10">
    <property type="entry name" value="Immunoglobulins"/>
    <property type="match status" value="1"/>
</dbReference>
<dbReference type="InterPro" id="IPR003597">
    <property type="entry name" value="Ig_C1-set"/>
</dbReference>
<protein>
    <submittedName>
        <fullName evidence="12">Rano class II histocompatibility antigen, A beta chain-like</fullName>
    </submittedName>
</protein>
<evidence type="ECO:0000256" key="1">
    <source>
        <dbReference type="ARBA" id="ARBA00004479"/>
    </source>
</evidence>
<keyword evidence="3" id="KW-0391">Immunity</keyword>
<evidence type="ECO:0000256" key="7">
    <source>
        <dbReference type="ARBA" id="ARBA00023157"/>
    </source>
</evidence>
<dbReference type="SMART" id="SM00921">
    <property type="entry name" value="MHC_II_beta"/>
    <property type="match status" value="1"/>
</dbReference>
<evidence type="ECO:0000313" key="12">
    <source>
        <dbReference type="EMBL" id="KYO31858.1"/>
    </source>
</evidence>
<evidence type="ECO:0000259" key="11">
    <source>
        <dbReference type="PROSITE" id="PS50835"/>
    </source>
</evidence>
<evidence type="ECO:0000256" key="5">
    <source>
        <dbReference type="ARBA" id="ARBA00023130"/>
    </source>
</evidence>
<feature type="transmembrane region" description="Helical" evidence="10">
    <location>
        <begin position="6"/>
        <end position="23"/>
    </location>
</feature>